<protein>
    <recommendedName>
        <fullName evidence="5">Lectin-like protein BA14k</fullName>
    </recommendedName>
</protein>
<evidence type="ECO:0000313" key="3">
    <source>
        <dbReference type="EMBL" id="MBY8821947.1"/>
    </source>
</evidence>
<accession>A0ABS7PKW5</accession>
<proteinExistence type="predicted"/>
<keyword evidence="4" id="KW-1185">Reference proteome</keyword>
<evidence type="ECO:0000256" key="2">
    <source>
        <dbReference type="SAM" id="Phobius"/>
    </source>
</evidence>
<reference evidence="3 4" key="1">
    <citation type="submission" date="2021-08" db="EMBL/GenBank/DDBJ databases">
        <authorList>
            <person name="Tuo L."/>
        </authorList>
    </citation>
    <scope>NUCLEOTIDE SEQUENCE [LARGE SCALE GENOMIC DNA]</scope>
    <source>
        <strain evidence="3 4">JCM 31229</strain>
    </source>
</reference>
<dbReference type="Proteomes" id="UP000706039">
    <property type="component" value="Unassembled WGS sequence"/>
</dbReference>
<dbReference type="RefSeq" id="WP_222989069.1">
    <property type="nucleotide sequence ID" value="NZ_JAINVV010000004.1"/>
</dbReference>
<keyword evidence="2" id="KW-1133">Transmembrane helix</keyword>
<keyword evidence="2" id="KW-0472">Membrane</keyword>
<organism evidence="3 4">
    <name type="scientific">Sphingomonas colocasiae</name>
    <dbReference type="NCBI Taxonomy" id="1848973"/>
    <lineage>
        <taxon>Bacteria</taxon>
        <taxon>Pseudomonadati</taxon>
        <taxon>Pseudomonadota</taxon>
        <taxon>Alphaproteobacteria</taxon>
        <taxon>Sphingomonadales</taxon>
        <taxon>Sphingomonadaceae</taxon>
        <taxon>Sphingomonas</taxon>
    </lineage>
</organism>
<dbReference type="EMBL" id="JAINVV010000004">
    <property type="protein sequence ID" value="MBY8821947.1"/>
    <property type="molecule type" value="Genomic_DNA"/>
</dbReference>
<keyword evidence="2" id="KW-0812">Transmembrane</keyword>
<feature type="compositionally biased region" description="Basic and acidic residues" evidence="1">
    <location>
        <begin position="50"/>
        <end position="93"/>
    </location>
</feature>
<gene>
    <name evidence="3" type="ORF">K7G82_06570</name>
</gene>
<feature type="region of interest" description="Disordered" evidence="1">
    <location>
        <begin position="29"/>
        <end position="94"/>
    </location>
</feature>
<evidence type="ECO:0000313" key="4">
    <source>
        <dbReference type="Proteomes" id="UP000706039"/>
    </source>
</evidence>
<comment type="caution">
    <text evidence="3">The sequence shown here is derived from an EMBL/GenBank/DDBJ whole genome shotgun (WGS) entry which is preliminary data.</text>
</comment>
<feature type="transmembrane region" description="Helical" evidence="2">
    <location>
        <begin position="95"/>
        <end position="114"/>
    </location>
</feature>
<evidence type="ECO:0000256" key="1">
    <source>
        <dbReference type="SAM" id="MobiDB-lite"/>
    </source>
</evidence>
<name>A0ABS7PKW5_9SPHN</name>
<evidence type="ECO:0008006" key="5">
    <source>
        <dbReference type="Google" id="ProtNLM"/>
    </source>
</evidence>
<sequence length="155" mass="18038">MVARLRRCALAIGAFAWLADAVPSVSVAHAQDSQDRRWSHRPPPRPMEPSFDRCDRLHGRDRARCEGRRDRDRRAWRHHERERERDRRNDARTEGVVAGVVGAAIIGGVIAAVAKDGKKKKELRERRRHCIDRYGNYDERTDSYRASDGRFHRCE</sequence>